<gene>
    <name evidence="2" type="ORF">HKN21_08045</name>
</gene>
<evidence type="ECO:0000259" key="1">
    <source>
        <dbReference type="Pfam" id="PF13860"/>
    </source>
</evidence>
<accession>A0A7Y2H270</accession>
<dbReference type="Gene3D" id="2.60.40.4070">
    <property type="match status" value="1"/>
</dbReference>
<name>A0A7Y2H270_UNCEI</name>
<organism evidence="2 3">
    <name type="scientific">Eiseniibacteriota bacterium</name>
    <dbReference type="NCBI Taxonomy" id="2212470"/>
    <lineage>
        <taxon>Bacteria</taxon>
        <taxon>Candidatus Eiseniibacteriota</taxon>
    </lineage>
</organism>
<dbReference type="NCBIfam" id="TIGR04183">
    <property type="entry name" value="Por_Secre_tail"/>
    <property type="match status" value="1"/>
</dbReference>
<feature type="domain" description="FlgD/Vpr Ig-like" evidence="1">
    <location>
        <begin position="157"/>
        <end position="220"/>
    </location>
</feature>
<sequence length="234" mass="24926">FNTGSHAATGQQLTMDGTNEVALLPRLNTLLGVAVAGDVGVIAKGSYLGLKRGWVYDEVADNWQSDRTWAPTFTTTELLALAGAGTELTFTAVPPGCETRLGVDRDNDTWFDRDELDAGTDPADPGSMPTILDIPEDGVVQTIPVLKAAPNPAGASGTQVQFNLPTSERVTLKVYDVQGRQIRSLLAGDLVSAGAVNVNWDLQDDSGRRVSGGIYFLQLQSPTLQISQRLVVTN</sequence>
<dbReference type="AlphaFoldDB" id="A0A7Y2H270"/>
<evidence type="ECO:0000313" key="3">
    <source>
        <dbReference type="Proteomes" id="UP000547674"/>
    </source>
</evidence>
<dbReference type="EMBL" id="JABDJR010000315">
    <property type="protein sequence ID" value="NNF06696.1"/>
    <property type="molecule type" value="Genomic_DNA"/>
</dbReference>
<proteinExistence type="predicted"/>
<dbReference type="Pfam" id="PF13860">
    <property type="entry name" value="FlgD_ig"/>
    <property type="match status" value="1"/>
</dbReference>
<feature type="non-terminal residue" evidence="2">
    <location>
        <position position="1"/>
    </location>
</feature>
<protein>
    <submittedName>
        <fullName evidence="2">T9SS type A sorting domain-containing protein</fullName>
    </submittedName>
</protein>
<dbReference type="InterPro" id="IPR025965">
    <property type="entry name" value="FlgD/Vpr_Ig-like"/>
</dbReference>
<dbReference type="InterPro" id="IPR026444">
    <property type="entry name" value="Secre_tail"/>
</dbReference>
<dbReference type="Proteomes" id="UP000547674">
    <property type="component" value="Unassembled WGS sequence"/>
</dbReference>
<evidence type="ECO:0000313" key="2">
    <source>
        <dbReference type="EMBL" id="NNF06696.1"/>
    </source>
</evidence>
<reference evidence="2 3" key="1">
    <citation type="submission" date="2020-03" db="EMBL/GenBank/DDBJ databases">
        <title>Metabolic flexibility allows generalist bacteria to become dominant in a frequently disturbed ecosystem.</title>
        <authorList>
            <person name="Chen Y.-J."/>
            <person name="Leung P.M."/>
            <person name="Bay S.K."/>
            <person name="Hugenholtz P."/>
            <person name="Kessler A.J."/>
            <person name="Shelley G."/>
            <person name="Waite D.W."/>
            <person name="Cook P.L."/>
            <person name="Greening C."/>
        </authorList>
    </citation>
    <scope>NUCLEOTIDE SEQUENCE [LARGE SCALE GENOMIC DNA]</scope>
    <source>
        <strain evidence="2">SS_bin_28</strain>
    </source>
</reference>
<comment type="caution">
    <text evidence="2">The sequence shown here is derived from an EMBL/GenBank/DDBJ whole genome shotgun (WGS) entry which is preliminary data.</text>
</comment>